<keyword evidence="2" id="KW-0812">Transmembrane</keyword>
<dbReference type="EMBL" id="JAAFGS010000004">
    <property type="protein sequence ID" value="NGZ76417.1"/>
    <property type="molecule type" value="Genomic_DNA"/>
</dbReference>
<evidence type="ECO:0000256" key="1">
    <source>
        <dbReference type="SAM" id="MobiDB-lite"/>
    </source>
</evidence>
<name>A0ABX0F633_9BACL</name>
<dbReference type="Proteomes" id="UP000800303">
    <property type="component" value="Unassembled WGS sequence"/>
</dbReference>
<proteinExistence type="predicted"/>
<feature type="compositionally biased region" description="Basic and acidic residues" evidence="1">
    <location>
        <begin position="47"/>
        <end position="58"/>
    </location>
</feature>
<keyword evidence="2" id="KW-0472">Membrane</keyword>
<keyword evidence="4" id="KW-1185">Reference proteome</keyword>
<protein>
    <submittedName>
        <fullName evidence="3">Uncharacterized protein</fullName>
    </submittedName>
</protein>
<organism evidence="3 4">
    <name type="scientific">Saccharibacillus alkalitolerans</name>
    <dbReference type="NCBI Taxonomy" id="2705290"/>
    <lineage>
        <taxon>Bacteria</taxon>
        <taxon>Bacillati</taxon>
        <taxon>Bacillota</taxon>
        <taxon>Bacilli</taxon>
        <taxon>Bacillales</taxon>
        <taxon>Paenibacillaceae</taxon>
        <taxon>Saccharibacillus</taxon>
    </lineage>
</organism>
<comment type="caution">
    <text evidence="3">The sequence shown here is derived from an EMBL/GenBank/DDBJ whole genome shotgun (WGS) entry which is preliminary data.</text>
</comment>
<evidence type="ECO:0000313" key="4">
    <source>
        <dbReference type="Proteomes" id="UP000800303"/>
    </source>
</evidence>
<reference evidence="3 4" key="1">
    <citation type="submission" date="2020-01" db="EMBL/GenBank/DDBJ databases">
        <title>Polyphasic characterisation and genomic insights into a novel alkali tolerant bacterium VR-M41.</title>
        <authorList>
            <person name="Vemuluri V.R."/>
        </authorList>
    </citation>
    <scope>NUCLEOTIDE SEQUENCE [LARGE SCALE GENOMIC DNA]</scope>
    <source>
        <strain evidence="3 4">VR-M41</strain>
    </source>
</reference>
<keyword evidence="2" id="KW-1133">Transmembrane helix</keyword>
<feature type="region of interest" description="Disordered" evidence="1">
    <location>
        <begin position="27"/>
        <end position="58"/>
    </location>
</feature>
<dbReference type="RefSeq" id="WP_166275186.1">
    <property type="nucleotide sequence ID" value="NZ_JAAFGS010000004.1"/>
</dbReference>
<feature type="transmembrane region" description="Helical" evidence="2">
    <location>
        <begin position="66"/>
        <end position="87"/>
    </location>
</feature>
<sequence>MTLLMLAALIVGLVFILRGAAAASLIPQGKRQGSNRPGGPAQVEGDPEGRPQNEEDAERRKGIKRLVIGLIVIVFALFALPVVYLFFAYGISA</sequence>
<accession>A0ABX0F633</accession>
<evidence type="ECO:0000256" key="2">
    <source>
        <dbReference type="SAM" id="Phobius"/>
    </source>
</evidence>
<gene>
    <name evidence="3" type="ORF">GYN08_13890</name>
</gene>
<evidence type="ECO:0000313" key="3">
    <source>
        <dbReference type="EMBL" id="NGZ76417.1"/>
    </source>
</evidence>